<proteinExistence type="inferred from homology"/>
<accession>A0A543DIP5</accession>
<evidence type="ECO:0000259" key="4">
    <source>
        <dbReference type="Pfam" id="PF00496"/>
    </source>
</evidence>
<dbReference type="PANTHER" id="PTHR30290">
    <property type="entry name" value="PERIPLASMIC BINDING COMPONENT OF ABC TRANSPORTER"/>
    <property type="match status" value="1"/>
</dbReference>
<dbReference type="PIRSF" id="PIRSF002741">
    <property type="entry name" value="MppA"/>
    <property type="match status" value="1"/>
</dbReference>
<keyword evidence="2" id="KW-0813">Transport</keyword>
<dbReference type="InterPro" id="IPR000914">
    <property type="entry name" value="SBP_5_dom"/>
</dbReference>
<dbReference type="EMBL" id="VFPA01000003">
    <property type="protein sequence ID" value="TQM09217.1"/>
    <property type="molecule type" value="Genomic_DNA"/>
</dbReference>
<dbReference type="InterPro" id="IPR030678">
    <property type="entry name" value="Peptide/Ni-bd"/>
</dbReference>
<evidence type="ECO:0000256" key="2">
    <source>
        <dbReference type="ARBA" id="ARBA00022448"/>
    </source>
</evidence>
<dbReference type="PANTHER" id="PTHR30290:SF9">
    <property type="entry name" value="OLIGOPEPTIDE-BINDING PROTEIN APPA"/>
    <property type="match status" value="1"/>
</dbReference>
<name>A0A543DIP5_9PSEU</name>
<feature type="domain" description="Solute-binding protein family 5" evidence="4">
    <location>
        <begin position="79"/>
        <end position="454"/>
    </location>
</feature>
<gene>
    <name evidence="5" type="ORF">FB558_4967</name>
</gene>
<evidence type="ECO:0000313" key="6">
    <source>
        <dbReference type="Proteomes" id="UP000315677"/>
    </source>
</evidence>
<dbReference type="GO" id="GO:0015833">
    <property type="term" value="P:peptide transport"/>
    <property type="evidence" value="ECO:0007669"/>
    <property type="project" value="TreeGrafter"/>
</dbReference>
<dbReference type="Gene3D" id="3.10.105.10">
    <property type="entry name" value="Dipeptide-binding Protein, Domain 3"/>
    <property type="match status" value="1"/>
</dbReference>
<dbReference type="CDD" id="cd08513">
    <property type="entry name" value="PBP2_thermophilic_Hb8_like"/>
    <property type="match status" value="1"/>
</dbReference>
<dbReference type="PROSITE" id="PS51257">
    <property type="entry name" value="PROKAR_LIPOPROTEIN"/>
    <property type="match status" value="1"/>
</dbReference>
<dbReference type="OrthoDB" id="7888869at2"/>
<organism evidence="5 6">
    <name type="scientific">Pseudonocardia kunmingensis</name>
    <dbReference type="NCBI Taxonomy" id="630975"/>
    <lineage>
        <taxon>Bacteria</taxon>
        <taxon>Bacillati</taxon>
        <taxon>Actinomycetota</taxon>
        <taxon>Actinomycetes</taxon>
        <taxon>Pseudonocardiales</taxon>
        <taxon>Pseudonocardiaceae</taxon>
        <taxon>Pseudonocardia</taxon>
    </lineage>
</organism>
<keyword evidence="3" id="KW-0732">Signal</keyword>
<dbReference type="Pfam" id="PF00496">
    <property type="entry name" value="SBP_bac_5"/>
    <property type="match status" value="1"/>
</dbReference>
<sequence length="541" mass="60070">MRISKLIGAVLALALAATGCGGGINRDDDRLQRGIVVVGTPQEPPIVNPWLSEGNLQATYSIALSMLYPLWRVTPDFSYEPLLLEGEPEITQDPFTVTYRLKQEATWSDGVPITADDILFTLQTCRNPDFDIAVRAGCEKVDMAASRVVDDKTFRMVFTEPYAPWKSLFSSGPGAILPAHELAGKDFDEIWDDEITVSSGPMTFGGWNKGRDMTLVRNERFWGETQAPEQVVLRFIEDSTVQVQALRGGEIDVLTSQPQLDLVEQVREVPGVQSQVLAGGSWEFFEINHGVSGLDAEHAFVREAIALAVNREELVRALIGPMNPEAQPLDNLVYVNSQEEYDPAFRRWRFDPDAARRLLDEAGCPVGEDGIRTCGDGVRLSFDYGYTAGNELRELQFVVLQSYLQDVGIEIIPQPQDAATYFGETWPSGEDGAWELFNQAWVGSADPNPALALWECDGEMNYRSSCNEEVTALIAQSRTELDPARRADLLNRANAVMAQELPALPLYQTPAFLAWSTALDGPATNPTDWGYLWNVERWRIG</sequence>
<dbReference type="GO" id="GO:1904680">
    <property type="term" value="F:peptide transmembrane transporter activity"/>
    <property type="evidence" value="ECO:0007669"/>
    <property type="project" value="TreeGrafter"/>
</dbReference>
<evidence type="ECO:0000256" key="3">
    <source>
        <dbReference type="ARBA" id="ARBA00022729"/>
    </source>
</evidence>
<dbReference type="RefSeq" id="WP_142057256.1">
    <property type="nucleotide sequence ID" value="NZ_VFPA01000003.1"/>
</dbReference>
<evidence type="ECO:0000313" key="5">
    <source>
        <dbReference type="EMBL" id="TQM09217.1"/>
    </source>
</evidence>
<dbReference type="Proteomes" id="UP000315677">
    <property type="component" value="Unassembled WGS sequence"/>
</dbReference>
<reference evidence="5 6" key="1">
    <citation type="submission" date="2019-06" db="EMBL/GenBank/DDBJ databases">
        <title>Sequencing the genomes of 1000 actinobacteria strains.</title>
        <authorList>
            <person name="Klenk H.-P."/>
        </authorList>
    </citation>
    <scope>NUCLEOTIDE SEQUENCE [LARGE SCALE GENOMIC DNA]</scope>
    <source>
        <strain evidence="5 6">DSM 45301</strain>
    </source>
</reference>
<comment type="caution">
    <text evidence="5">The sequence shown here is derived from an EMBL/GenBank/DDBJ whole genome shotgun (WGS) entry which is preliminary data.</text>
</comment>
<dbReference type="GO" id="GO:0043190">
    <property type="term" value="C:ATP-binding cassette (ABC) transporter complex"/>
    <property type="evidence" value="ECO:0007669"/>
    <property type="project" value="InterPro"/>
</dbReference>
<dbReference type="GO" id="GO:0042597">
    <property type="term" value="C:periplasmic space"/>
    <property type="evidence" value="ECO:0007669"/>
    <property type="project" value="UniProtKB-ARBA"/>
</dbReference>
<protein>
    <submittedName>
        <fullName evidence="5">Peptide/nickel transport system substrate-binding protein</fullName>
    </submittedName>
</protein>
<dbReference type="SUPFAM" id="SSF53850">
    <property type="entry name" value="Periplasmic binding protein-like II"/>
    <property type="match status" value="1"/>
</dbReference>
<dbReference type="AlphaFoldDB" id="A0A543DIP5"/>
<comment type="similarity">
    <text evidence="1">Belongs to the bacterial solute-binding protein 5 family.</text>
</comment>
<keyword evidence="6" id="KW-1185">Reference proteome</keyword>
<dbReference type="InterPro" id="IPR039424">
    <property type="entry name" value="SBP_5"/>
</dbReference>
<evidence type="ECO:0000256" key="1">
    <source>
        <dbReference type="ARBA" id="ARBA00005695"/>
    </source>
</evidence>
<dbReference type="Gene3D" id="3.40.190.10">
    <property type="entry name" value="Periplasmic binding protein-like II"/>
    <property type="match status" value="1"/>
</dbReference>